<name>A0ABD1EIM6_HYPHA</name>
<dbReference type="InterPro" id="IPR019412">
    <property type="entry name" value="IML2/TPR_39"/>
</dbReference>
<proteinExistence type="predicted"/>
<dbReference type="Pfam" id="PF10300">
    <property type="entry name" value="Iml2-TPR_39"/>
    <property type="match status" value="1"/>
</dbReference>
<evidence type="ECO:0000313" key="2">
    <source>
        <dbReference type="Proteomes" id="UP001566132"/>
    </source>
</evidence>
<gene>
    <name evidence="1" type="ORF">ABEB36_010135</name>
</gene>
<evidence type="ECO:0000313" key="1">
    <source>
        <dbReference type="EMBL" id="KAL1494555.1"/>
    </source>
</evidence>
<dbReference type="EMBL" id="JBDJPC010000007">
    <property type="protein sequence ID" value="KAL1494555.1"/>
    <property type="molecule type" value="Genomic_DNA"/>
</dbReference>
<keyword evidence="2" id="KW-1185">Reference proteome</keyword>
<evidence type="ECO:0008006" key="3">
    <source>
        <dbReference type="Google" id="ProtNLM"/>
    </source>
</evidence>
<accession>A0ABD1EIM6</accession>
<organism evidence="1 2">
    <name type="scientific">Hypothenemus hampei</name>
    <name type="common">Coffee berry borer</name>
    <dbReference type="NCBI Taxonomy" id="57062"/>
    <lineage>
        <taxon>Eukaryota</taxon>
        <taxon>Metazoa</taxon>
        <taxon>Ecdysozoa</taxon>
        <taxon>Arthropoda</taxon>
        <taxon>Hexapoda</taxon>
        <taxon>Insecta</taxon>
        <taxon>Pterygota</taxon>
        <taxon>Neoptera</taxon>
        <taxon>Endopterygota</taxon>
        <taxon>Coleoptera</taxon>
        <taxon>Polyphaga</taxon>
        <taxon>Cucujiformia</taxon>
        <taxon>Curculionidae</taxon>
        <taxon>Scolytinae</taxon>
        <taxon>Hypothenemus</taxon>
    </lineage>
</organism>
<dbReference type="AlphaFoldDB" id="A0ABD1EIM6"/>
<dbReference type="PANTHER" id="PTHR31859">
    <property type="entry name" value="TETRATRICOPEPTIDE REPEAT PROTEIN 39 FAMILY MEMBER"/>
    <property type="match status" value="1"/>
</dbReference>
<comment type="caution">
    <text evidence="1">The sequence shown here is derived from an EMBL/GenBank/DDBJ whole genome shotgun (WGS) entry which is preliminary data.</text>
</comment>
<dbReference type="PANTHER" id="PTHR31859:SF1">
    <property type="entry name" value="TETRATRICOPEPTIDE REPEAT PROTEIN 39C"/>
    <property type="match status" value="1"/>
</dbReference>
<reference evidence="1 2" key="1">
    <citation type="submission" date="2024-05" db="EMBL/GenBank/DDBJ databases">
        <title>Genetic variation in Jamaican populations of the coffee berry borer (Hypothenemus hampei).</title>
        <authorList>
            <person name="Errbii M."/>
            <person name="Myrie A."/>
        </authorList>
    </citation>
    <scope>NUCLEOTIDE SEQUENCE [LARGE SCALE GENOMIC DNA]</scope>
    <source>
        <strain evidence="1">JA-Hopewell-2020-01-JO</strain>
        <tissue evidence="1">Whole body</tissue>
    </source>
</reference>
<sequence length="680" mass="76847">MASTNQLTSECVEDKKDPEWALARQGINLFINNSPVESEALFLQHSNSLIMHSGYSFAVFMDALMSFEEEKLSKAITVLKEVERRCTTQNGWFKSISQKVFGSSNNTDVGQSLVDQLETQIILADSQVCLAIITFLQQDISGYFRGGWVLRKAWKVYQKTYKEILILYKEKIGESELPDPITTPVTSADEDDSLEWVVPDQQQDINNGYPATSTSKKLSHSRSLNFNQNHSAEPQVPIVDRPKSLRLKKSISVIESLNLRRKVGLLGSARFNLFSFTSALSLSTLSLKDILPGQRHIDPQITDKKTIKRLMGAISFGYGLFQLGVSLLPPSLTKIINLLGFTANRQHGIACLKYARLGVDMRAPLASLALLWYHTIVRPFYAIDGVNVQAGVKSATALIQESQKEYGSSALFLFFSGRANRLNSDIQGALLSFQKANDNANHREVKTLCQHEIGWCHLIELNYAEAKSTFLYLRQASRWSSSFYMYLSAICIGAIADYGNYLIFDELQKNNGNSRIGHQLDEFLARRLHCCPRDGESGKSFSTTYYKLLIFEMLYLWNALASCTRDNIRSIIRDCDRIDNEPRRGLSNLILGSCYNLENDLTRAEGYFRQVLIQRKSELTNAEDAHISAFAQYELGNILIQNPNTKEEGKAQLQGVCRYSNYDFEARLNVRIHSVLRQLD</sequence>
<dbReference type="Proteomes" id="UP001566132">
    <property type="component" value="Unassembled WGS sequence"/>
</dbReference>
<protein>
    <recommendedName>
        <fullName evidence="3">Tetratricopeptide repeat protein 39C</fullName>
    </recommendedName>
</protein>